<keyword evidence="2" id="KW-1185">Reference proteome</keyword>
<proteinExistence type="predicted"/>
<comment type="caution">
    <text evidence="1">The sequence shown here is derived from an EMBL/GenBank/DDBJ whole genome shotgun (WGS) entry which is preliminary data.</text>
</comment>
<gene>
    <name evidence="1" type="ORF">BJ958_004272</name>
</gene>
<dbReference type="Pfam" id="PF15601">
    <property type="entry name" value="Imm70"/>
    <property type="match status" value="1"/>
</dbReference>
<dbReference type="AlphaFoldDB" id="A0A852RU26"/>
<evidence type="ECO:0000313" key="2">
    <source>
        <dbReference type="Proteomes" id="UP000582231"/>
    </source>
</evidence>
<dbReference type="RefSeq" id="WP_218865923.1">
    <property type="nucleotide sequence ID" value="NZ_BAABEF010000001.1"/>
</dbReference>
<protein>
    <submittedName>
        <fullName evidence="1">Uncharacterized protein</fullName>
    </submittedName>
</protein>
<evidence type="ECO:0000313" key="1">
    <source>
        <dbReference type="EMBL" id="NYD32726.1"/>
    </source>
</evidence>
<sequence length="136" mass="14427">MALFFSTGVIAFPIGTGAFLGAFFDTVAVRLESGRRGSRLPALAALYADGELSHGRASAALAELDLVRAELARFTPDQVVWDADDPAAQPPWGENIAPTISSLANWFVTSDGRPMLDVLASALDASSRIGQPLRIR</sequence>
<accession>A0A852RU26</accession>
<name>A0A852RU26_9ACTN</name>
<dbReference type="InterPro" id="IPR028185">
    <property type="entry name" value="Imm70"/>
</dbReference>
<dbReference type="EMBL" id="JACCBF010000001">
    <property type="protein sequence ID" value="NYD32726.1"/>
    <property type="molecule type" value="Genomic_DNA"/>
</dbReference>
<organism evidence="1 2">
    <name type="scientific">Nocardioides kongjuensis</name>
    <dbReference type="NCBI Taxonomy" id="349522"/>
    <lineage>
        <taxon>Bacteria</taxon>
        <taxon>Bacillati</taxon>
        <taxon>Actinomycetota</taxon>
        <taxon>Actinomycetes</taxon>
        <taxon>Propionibacteriales</taxon>
        <taxon>Nocardioidaceae</taxon>
        <taxon>Nocardioides</taxon>
    </lineage>
</organism>
<reference evidence="1 2" key="1">
    <citation type="submission" date="2020-07" db="EMBL/GenBank/DDBJ databases">
        <title>Sequencing the genomes of 1000 actinobacteria strains.</title>
        <authorList>
            <person name="Klenk H.-P."/>
        </authorList>
    </citation>
    <scope>NUCLEOTIDE SEQUENCE [LARGE SCALE GENOMIC DNA]</scope>
    <source>
        <strain evidence="1 2">DSM 19082</strain>
    </source>
</reference>
<dbReference type="Proteomes" id="UP000582231">
    <property type="component" value="Unassembled WGS sequence"/>
</dbReference>